<dbReference type="eggNOG" id="KOG3853">
    <property type="taxonomic scope" value="Eukaryota"/>
</dbReference>
<dbReference type="Proteomes" id="UP000582659">
    <property type="component" value="Unassembled WGS sequence"/>
</dbReference>
<dbReference type="PANTHER" id="PTHR43028:SF4">
    <property type="entry name" value="INOSITOL MONOPHOSPHATASE 3"/>
    <property type="match status" value="1"/>
</dbReference>
<dbReference type="GO" id="GO:0005737">
    <property type="term" value="C:cytoplasm"/>
    <property type="evidence" value="ECO:0007669"/>
    <property type="project" value="UniProtKB-ARBA"/>
</dbReference>
<dbReference type="SMR" id="A0A1I7RKV4"/>
<protein>
    <recommendedName>
        <fullName evidence="6">inositol-phosphate phosphatase</fullName>
        <ecNumber evidence="6">3.1.3.25</ecNumber>
    </recommendedName>
    <alternativeName>
        <fullName evidence="13">Myo-inositol monophosphatase A3</fullName>
    </alternativeName>
</protein>
<evidence type="ECO:0000256" key="12">
    <source>
        <dbReference type="ARBA" id="ARBA00023136"/>
    </source>
</evidence>
<dbReference type="AlphaFoldDB" id="A0A1I7RKV4"/>
<evidence type="ECO:0000256" key="11">
    <source>
        <dbReference type="ARBA" id="ARBA00022989"/>
    </source>
</evidence>
<gene>
    <name evidence="16" type="ORF">BXYJ_LOCUS1266</name>
</gene>
<comment type="catalytic activity">
    <reaction evidence="1">
        <text>a myo-inositol phosphate + H2O = myo-inositol + phosphate</text>
        <dbReference type="Rhea" id="RHEA:24056"/>
        <dbReference type="ChEBI" id="CHEBI:15377"/>
        <dbReference type="ChEBI" id="CHEBI:17268"/>
        <dbReference type="ChEBI" id="CHEBI:43474"/>
        <dbReference type="ChEBI" id="CHEBI:84139"/>
        <dbReference type="EC" id="3.1.3.25"/>
    </reaction>
</comment>
<reference evidence="16" key="2">
    <citation type="submission" date="2020-09" db="EMBL/GenBank/DDBJ databases">
        <authorList>
            <person name="Kikuchi T."/>
        </authorList>
    </citation>
    <scope>NUCLEOTIDE SEQUENCE</scope>
    <source>
        <strain evidence="16">Ka4C1</strain>
    </source>
</reference>
<comment type="pathway">
    <text evidence="4">Polyol metabolism; myo-inositol biosynthesis; myo-inositol from D-glucose 6-phosphate: step 2/2.</text>
</comment>
<keyword evidence="10 14" id="KW-0460">Magnesium</keyword>
<dbReference type="EMBL" id="CAJFCV020000001">
    <property type="protein sequence ID" value="CAG9083827.1"/>
    <property type="molecule type" value="Genomic_DNA"/>
</dbReference>
<evidence type="ECO:0000256" key="9">
    <source>
        <dbReference type="ARBA" id="ARBA00022801"/>
    </source>
</evidence>
<dbReference type="EMBL" id="CAJFDI010000001">
    <property type="protein sequence ID" value="CAD5209085.1"/>
    <property type="molecule type" value="Genomic_DNA"/>
</dbReference>
<feature type="binding site" evidence="14">
    <location>
        <position position="165"/>
    </location>
    <ligand>
        <name>Mg(2+)</name>
        <dbReference type="ChEBI" id="CHEBI:18420"/>
        <label>1</label>
        <note>catalytic</note>
    </ligand>
</feature>
<keyword evidence="9" id="KW-0378">Hydrolase</keyword>
<keyword evidence="11 15" id="KW-1133">Transmembrane helix</keyword>
<evidence type="ECO:0000256" key="4">
    <source>
        <dbReference type="ARBA" id="ARBA00005152"/>
    </source>
</evidence>
<feature type="binding site" evidence="14">
    <location>
        <position position="290"/>
    </location>
    <ligand>
        <name>Mg(2+)</name>
        <dbReference type="ChEBI" id="CHEBI:18420"/>
        <label>1</label>
        <note>catalytic</note>
    </ligand>
</feature>
<dbReference type="GO" id="GO:0012505">
    <property type="term" value="C:endomembrane system"/>
    <property type="evidence" value="ECO:0007669"/>
    <property type="project" value="TreeGrafter"/>
</dbReference>
<evidence type="ECO:0000256" key="3">
    <source>
        <dbReference type="ARBA" id="ARBA00004167"/>
    </source>
</evidence>
<dbReference type="SUPFAM" id="SSF56655">
    <property type="entry name" value="Carbohydrate phosphatase"/>
    <property type="match status" value="1"/>
</dbReference>
<dbReference type="EC" id="3.1.3.25" evidence="6"/>
<dbReference type="GO" id="GO:0008254">
    <property type="term" value="F:3'-nucleotidase activity"/>
    <property type="evidence" value="ECO:0007669"/>
    <property type="project" value="TreeGrafter"/>
</dbReference>
<dbReference type="OrthoDB" id="74460at2759"/>
<sequence length="347" mass="39026">MRNRAYDSKMIRFNVKNIFGLFAGLFFIYLVYLLWFKYEDPIPEFEVDFVDVVGYAALAVEMGGKAVKKVFEENRLNIQQKGNTDVGKAELLTKADLVSNHLMTDLLKRFPLIKVISEEKDSELEDKEVEKYKDDNYNLWLNIRNAVKKIPNVKYDLNRIGIWIDPLDATQEFTEGLVEYVTVMACITLDGEPIFGAINRPFFNQAVFGLVEYGLVDASGEKMTVPSADQTKKNIVVSRSHTGKVKEIAEKAFGGEYTVEPAGGAGYKALRVLNGTAAFYVHTTAIKKWDVCAADALMRAAGGKLMDLDGQPLLYQDRSVAMNKNGLMVAVHKPFELLTTFRKAMNK</sequence>
<evidence type="ECO:0000256" key="14">
    <source>
        <dbReference type="PIRSR" id="PIRSR600760-2"/>
    </source>
</evidence>
<dbReference type="Pfam" id="PF00459">
    <property type="entry name" value="Inositol_P"/>
    <property type="match status" value="1"/>
</dbReference>
<comment type="similarity">
    <text evidence="5">Belongs to the inositol monophosphatase superfamily.</text>
</comment>
<feature type="binding site" evidence="14">
    <location>
        <position position="167"/>
    </location>
    <ligand>
        <name>Mg(2+)</name>
        <dbReference type="ChEBI" id="CHEBI:18420"/>
        <label>1</label>
        <note>catalytic</note>
    </ligand>
</feature>
<evidence type="ECO:0000256" key="1">
    <source>
        <dbReference type="ARBA" id="ARBA00001033"/>
    </source>
</evidence>
<dbReference type="InterPro" id="IPR050725">
    <property type="entry name" value="CysQ/Inositol_MonoPase"/>
</dbReference>
<comment type="cofactor">
    <cofactor evidence="2 14">
        <name>Mg(2+)</name>
        <dbReference type="ChEBI" id="CHEBI:18420"/>
    </cofactor>
</comment>
<dbReference type="FunFam" id="3.30.540.10:FF:000012">
    <property type="entry name" value="Blast:Putative inositol monophosphatase 3"/>
    <property type="match status" value="1"/>
</dbReference>
<feature type="binding site" evidence="14">
    <location>
        <position position="118"/>
    </location>
    <ligand>
        <name>Mg(2+)</name>
        <dbReference type="ChEBI" id="CHEBI:18420"/>
        <label>1</label>
        <note>catalytic</note>
    </ligand>
</feature>
<dbReference type="PANTHER" id="PTHR43028">
    <property type="entry name" value="3'(2'),5'-BISPHOSPHATE NUCLEOTIDASE 1"/>
    <property type="match status" value="1"/>
</dbReference>
<dbReference type="Gene3D" id="3.40.190.80">
    <property type="match status" value="1"/>
</dbReference>
<dbReference type="GO" id="GO:0016020">
    <property type="term" value="C:membrane"/>
    <property type="evidence" value="ECO:0007669"/>
    <property type="project" value="UniProtKB-SubCell"/>
</dbReference>
<feature type="binding site" evidence="14">
    <location>
        <position position="168"/>
    </location>
    <ligand>
        <name>Mg(2+)</name>
        <dbReference type="ChEBI" id="CHEBI:18420"/>
        <label>1</label>
        <note>catalytic</note>
    </ligand>
</feature>
<evidence type="ECO:0000313" key="18">
    <source>
        <dbReference type="Proteomes" id="UP000659654"/>
    </source>
</evidence>
<dbReference type="GO" id="GO:0052834">
    <property type="term" value="F:inositol monophosphate phosphatase activity"/>
    <property type="evidence" value="ECO:0007669"/>
    <property type="project" value="UniProtKB-EC"/>
</dbReference>
<name>A0A1I7RKV4_BURXY</name>
<proteinExistence type="inferred from homology"/>
<evidence type="ECO:0000256" key="7">
    <source>
        <dbReference type="ARBA" id="ARBA00022692"/>
    </source>
</evidence>
<dbReference type="Proteomes" id="UP000095284">
    <property type="component" value="Unplaced"/>
</dbReference>
<feature type="transmembrane region" description="Helical" evidence="15">
    <location>
        <begin position="18"/>
        <end position="36"/>
    </location>
</feature>
<keyword evidence="18" id="KW-1185">Reference proteome</keyword>
<accession>A0A1I7RKV4</accession>
<evidence type="ECO:0000256" key="15">
    <source>
        <dbReference type="SAM" id="Phobius"/>
    </source>
</evidence>
<evidence type="ECO:0000256" key="10">
    <source>
        <dbReference type="ARBA" id="ARBA00022842"/>
    </source>
</evidence>
<dbReference type="GO" id="GO:0046872">
    <property type="term" value="F:metal ion binding"/>
    <property type="evidence" value="ECO:0007669"/>
    <property type="project" value="UniProtKB-KW"/>
</dbReference>
<evidence type="ECO:0000313" key="17">
    <source>
        <dbReference type="Proteomes" id="UP000095284"/>
    </source>
</evidence>
<keyword evidence="12 15" id="KW-0472">Membrane</keyword>
<keyword evidence="7 15" id="KW-0812">Transmembrane</keyword>
<reference evidence="19" key="1">
    <citation type="submission" date="2016-11" db="UniProtKB">
        <authorList>
            <consortium name="WormBaseParasite"/>
        </authorList>
    </citation>
    <scope>IDENTIFICATION</scope>
</reference>
<dbReference type="Gene3D" id="3.30.540.10">
    <property type="entry name" value="Fructose-1,6-Bisphosphatase, subunit A, domain 1"/>
    <property type="match status" value="1"/>
</dbReference>
<evidence type="ECO:0000256" key="13">
    <source>
        <dbReference type="ARBA" id="ARBA00042119"/>
    </source>
</evidence>
<dbReference type="Proteomes" id="UP000659654">
    <property type="component" value="Unassembled WGS sequence"/>
</dbReference>
<dbReference type="WBParaSite" id="BXY_0133900.1">
    <property type="protein sequence ID" value="BXY_0133900.1"/>
    <property type="gene ID" value="BXY_0133900"/>
</dbReference>
<evidence type="ECO:0000256" key="8">
    <source>
        <dbReference type="ARBA" id="ARBA00022723"/>
    </source>
</evidence>
<evidence type="ECO:0000313" key="19">
    <source>
        <dbReference type="WBParaSite" id="BXY_0133900.1"/>
    </source>
</evidence>
<evidence type="ECO:0000256" key="6">
    <source>
        <dbReference type="ARBA" id="ARBA00013106"/>
    </source>
</evidence>
<evidence type="ECO:0000256" key="2">
    <source>
        <dbReference type="ARBA" id="ARBA00001946"/>
    </source>
</evidence>
<keyword evidence="8 14" id="KW-0479">Metal-binding</keyword>
<comment type="subcellular location">
    <subcellularLocation>
        <location evidence="3">Membrane</location>
        <topology evidence="3">Single-pass membrane protein</topology>
    </subcellularLocation>
</comment>
<organism evidence="17 19">
    <name type="scientific">Bursaphelenchus xylophilus</name>
    <name type="common">Pinewood nematode worm</name>
    <name type="synonym">Aphelenchoides xylophilus</name>
    <dbReference type="NCBI Taxonomy" id="6326"/>
    <lineage>
        <taxon>Eukaryota</taxon>
        <taxon>Metazoa</taxon>
        <taxon>Ecdysozoa</taxon>
        <taxon>Nematoda</taxon>
        <taxon>Chromadorea</taxon>
        <taxon>Rhabditida</taxon>
        <taxon>Tylenchina</taxon>
        <taxon>Tylenchomorpha</taxon>
        <taxon>Aphelenchoidea</taxon>
        <taxon>Aphelenchoididae</taxon>
        <taxon>Bursaphelenchus</taxon>
    </lineage>
</organism>
<evidence type="ECO:0000256" key="5">
    <source>
        <dbReference type="ARBA" id="ARBA00009759"/>
    </source>
</evidence>
<dbReference type="InterPro" id="IPR000760">
    <property type="entry name" value="Inositol_monophosphatase-like"/>
</dbReference>
<evidence type="ECO:0000313" key="16">
    <source>
        <dbReference type="EMBL" id="CAD5209085.1"/>
    </source>
</evidence>